<comment type="similarity">
    <text evidence="1">Belongs to the LysR transcriptional regulatory family.</text>
</comment>
<dbReference type="Gene3D" id="3.40.190.290">
    <property type="match status" value="1"/>
</dbReference>
<dbReference type="InterPro" id="IPR036390">
    <property type="entry name" value="WH_DNA-bd_sf"/>
</dbReference>
<dbReference type="Pfam" id="PF00126">
    <property type="entry name" value="HTH_1"/>
    <property type="match status" value="1"/>
</dbReference>
<dbReference type="PANTHER" id="PTHR30419">
    <property type="entry name" value="HTH-TYPE TRANSCRIPTIONAL REGULATOR YBHD"/>
    <property type="match status" value="1"/>
</dbReference>
<dbReference type="Gene3D" id="1.10.10.10">
    <property type="entry name" value="Winged helix-like DNA-binding domain superfamily/Winged helix DNA-binding domain"/>
    <property type="match status" value="1"/>
</dbReference>
<name>A0ABX0J9H0_9BACL</name>
<dbReference type="RefSeq" id="WP_166151583.1">
    <property type="nucleotide sequence ID" value="NZ_JAAOIW010000005.1"/>
</dbReference>
<dbReference type="Pfam" id="PF03466">
    <property type="entry name" value="LysR_substrate"/>
    <property type="match status" value="1"/>
</dbReference>
<evidence type="ECO:0000313" key="7">
    <source>
        <dbReference type="Proteomes" id="UP001165962"/>
    </source>
</evidence>
<dbReference type="InterPro" id="IPR050950">
    <property type="entry name" value="HTH-type_LysR_regulators"/>
</dbReference>
<dbReference type="SUPFAM" id="SSF53850">
    <property type="entry name" value="Periplasmic binding protein-like II"/>
    <property type="match status" value="1"/>
</dbReference>
<reference evidence="6" key="1">
    <citation type="submission" date="2020-03" db="EMBL/GenBank/DDBJ databases">
        <title>Draft sequencing of Paenibacilllus sp. S3N08.</title>
        <authorList>
            <person name="Kim D.-U."/>
        </authorList>
    </citation>
    <scope>NUCLEOTIDE SEQUENCE</scope>
    <source>
        <strain evidence="6">S3N08</strain>
    </source>
</reference>
<dbReference type="InterPro" id="IPR000847">
    <property type="entry name" value="LysR_HTH_N"/>
</dbReference>
<dbReference type="PANTHER" id="PTHR30419:SF25">
    <property type="entry name" value="HTH-TYPE TRANSCRIPTIONAL REGULATOR YTLI"/>
    <property type="match status" value="1"/>
</dbReference>
<dbReference type="SUPFAM" id="SSF46785">
    <property type="entry name" value="Winged helix' DNA-binding domain"/>
    <property type="match status" value="1"/>
</dbReference>
<organism evidence="6 7">
    <name type="scientific">Paenibacillus agricola</name>
    <dbReference type="NCBI Taxonomy" id="2716264"/>
    <lineage>
        <taxon>Bacteria</taxon>
        <taxon>Bacillati</taxon>
        <taxon>Bacillota</taxon>
        <taxon>Bacilli</taxon>
        <taxon>Bacillales</taxon>
        <taxon>Paenibacillaceae</taxon>
        <taxon>Paenibacillus</taxon>
    </lineage>
</organism>
<feature type="domain" description="HTH lysR-type" evidence="5">
    <location>
        <begin position="1"/>
        <end position="57"/>
    </location>
</feature>
<evidence type="ECO:0000259" key="5">
    <source>
        <dbReference type="PROSITE" id="PS50931"/>
    </source>
</evidence>
<keyword evidence="4" id="KW-0804">Transcription</keyword>
<evidence type="ECO:0000256" key="2">
    <source>
        <dbReference type="ARBA" id="ARBA00023015"/>
    </source>
</evidence>
<gene>
    <name evidence="6" type="ORF">G9U52_16895</name>
</gene>
<dbReference type="InterPro" id="IPR036388">
    <property type="entry name" value="WH-like_DNA-bd_sf"/>
</dbReference>
<comment type="caution">
    <text evidence="6">The sequence shown here is derived from an EMBL/GenBank/DDBJ whole genome shotgun (WGS) entry which is preliminary data.</text>
</comment>
<evidence type="ECO:0000313" key="6">
    <source>
        <dbReference type="EMBL" id="NHN31512.1"/>
    </source>
</evidence>
<keyword evidence="3" id="KW-0238">DNA-binding</keyword>
<evidence type="ECO:0000256" key="3">
    <source>
        <dbReference type="ARBA" id="ARBA00023125"/>
    </source>
</evidence>
<dbReference type="Proteomes" id="UP001165962">
    <property type="component" value="Unassembled WGS sequence"/>
</dbReference>
<evidence type="ECO:0000256" key="4">
    <source>
        <dbReference type="ARBA" id="ARBA00023163"/>
    </source>
</evidence>
<protein>
    <submittedName>
        <fullName evidence="6">LysR family transcriptional regulator</fullName>
    </submittedName>
</protein>
<dbReference type="CDD" id="cd05466">
    <property type="entry name" value="PBP2_LTTR_substrate"/>
    <property type="match status" value="1"/>
</dbReference>
<accession>A0ABX0J9H0</accession>
<dbReference type="PROSITE" id="PS50931">
    <property type="entry name" value="HTH_LYSR"/>
    <property type="match status" value="1"/>
</dbReference>
<dbReference type="InterPro" id="IPR005119">
    <property type="entry name" value="LysR_subst-bd"/>
</dbReference>
<proteinExistence type="inferred from homology"/>
<keyword evidence="7" id="KW-1185">Reference proteome</keyword>
<dbReference type="EMBL" id="JAAOIW010000005">
    <property type="protein sequence ID" value="NHN31512.1"/>
    <property type="molecule type" value="Genomic_DNA"/>
</dbReference>
<evidence type="ECO:0000256" key="1">
    <source>
        <dbReference type="ARBA" id="ARBA00009437"/>
    </source>
</evidence>
<dbReference type="PRINTS" id="PR00039">
    <property type="entry name" value="HTHLYSR"/>
</dbReference>
<sequence length="302" mass="34381">MDLKELNAFQTILLEGTFSKAAAKLNYAQSTITNQIQRLEKELGIQLFKRGWDAELTSSGKLFALEVEKLIQHWNYVTEQAKALQAEEIGTLNIGSLEALAEHVLPNVLPRFREYKPRISCNFITGNTDYLSSAVLQHQLDFAVCGEPTDPSLYYFEPLYEERIVFIVKRDHPLMHKSIISFEGLLDYPLIVGGPTCLYYLRLAKQFSHYEQNPFLYTVTQISSIPMFVRQFDCVGVVLDSTPLPVGIVKIPVELKDSSIQIGMVQLRKEQYLSTARNLLMLLVKEELLLSSHPSAERTSFE</sequence>
<keyword evidence="2" id="KW-0805">Transcription regulation</keyword>